<dbReference type="PANTHER" id="PTHR31064">
    <property type="entry name" value="POTASSIUM TRANSPORT PROTEIN DDB_G0292412-RELATED"/>
    <property type="match status" value="1"/>
</dbReference>
<evidence type="ECO:0000256" key="8">
    <source>
        <dbReference type="ARBA" id="ARBA00023065"/>
    </source>
</evidence>
<feature type="compositionally biased region" description="Basic and acidic residues" evidence="11">
    <location>
        <begin position="186"/>
        <end position="202"/>
    </location>
</feature>
<feature type="transmembrane region" description="Helical" evidence="10">
    <location>
        <begin position="62"/>
        <end position="83"/>
    </location>
</feature>
<keyword evidence="6 10" id="KW-0630">Potassium</keyword>
<keyword evidence="9 10" id="KW-0472">Membrane</keyword>
<dbReference type="NCBIfam" id="TIGR00934">
    <property type="entry name" value="2a38euk"/>
    <property type="match status" value="1"/>
</dbReference>
<keyword evidence="5 10" id="KW-0812">Transmembrane</keyword>
<feature type="transmembrane region" description="Helical" evidence="10">
    <location>
        <begin position="731"/>
        <end position="756"/>
    </location>
</feature>
<evidence type="ECO:0000256" key="5">
    <source>
        <dbReference type="ARBA" id="ARBA00022692"/>
    </source>
</evidence>
<dbReference type="EMBL" id="BFAD01000003">
    <property type="protein sequence ID" value="GBE80755.1"/>
    <property type="molecule type" value="Genomic_DNA"/>
</dbReference>
<keyword evidence="4 10" id="KW-0633">Potassium transport</keyword>
<evidence type="ECO:0000256" key="2">
    <source>
        <dbReference type="ARBA" id="ARBA00009137"/>
    </source>
</evidence>
<dbReference type="InterPro" id="IPR051143">
    <property type="entry name" value="TrkH_K-transport"/>
</dbReference>
<dbReference type="PANTHER" id="PTHR31064:SF30">
    <property type="entry name" value="HIGH-AFFINITY POTASSIUM TRANSPORT PROTEIN-RELATED"/>
    <property type="match status" value="1"/>
</dbReference>
<dbReference type="STRING" id="139825.A0A401GF53"/>
<feature type="transmembrane region" description="Helical" evidence="10">
    <location>
        <begin position="604"/>
        <end position="624"/>
    </location>
</feature>
<evidence type="ECO:0000256" key="3">
    <source>
        <dbReference type="ARBA" id="ARBA00022448"/>
    </source>
</evidence>
<feature type="region of interest" description="Disordered" evidence="11">
    <location>
        <begin position="799"/>
        <end position="863"/>
    </location>
</feature>
<protein>
    <recommendedName>
        <fullName evidence="10">Potassium transport protein</fullName>
    </recommendedName>
</protein>
<dbReference type="GO" id="GO:0140107">
    <property type="term" value="F:high-affinity potassium ion transmembrane transporter activity"/>
    <property type="evidence" value="ECO:0007669"/>
    <property type="project" value="TreeGrafter"/>
</dbReference>
<dbReference type="GO" id="GO:0005886">
    <property type="term" value="C:plasma membrane"/>
    <property type="evidence" value="ECO:0007669"/>
    <property type="project" value="InterPro"/>
</dbReference>
<keyword evidence="8 10" id="KW-0406">Ion transport</keyword>
<dbReference type="InParanoid" id="A0A401GF53"/>
<keyword evidence="3 10" id="KW-0813">Transport</keyword>
<comment type="subcellular location">
    <subcellularLocation>
        <location evidence="1">Membrane</location>
        <topology evidence="1">Multi-pass membrane protein</topology>
    </subcellularLocation>
</comment>
<evidence type="ECO:0000256" key="7">
    <source>
        <dbReference type="ARBA" id="ARBA00022989"/>
    </source>
</evidence>
<comment type="similarity">
    <text evidence="2 10">Belongs to the TrkH potassium transport family.</text>
</comment>
<dbReference type="AlphaFoldDB" id="A0A401GF53"/>
<feature type="compositionally biased region" description="Basic and acidic residues" evidence="11">
    <location>
        <begin position="153"/>
        <end position="165"/>
    </location>
</feature>
<keyword evidence="13" id="KW-1185">Reference proteome</keyword>
<dbReference type="RefSeq" id="XP_027611668.1">
    <property type="nucleotide sequence ID" value="XM_027755867.1"/>
</dbReference>
<reference evidence="12 13" key="1">
    <citation type="journal article" date="2018" name="Sci. Rep.">
        <title>Genome sequence of the cauliflower mushroom Sparassis crispa (Hanabiratake) and its association with beneficial usage.</title>
        <authorList>
            <person name="Kiyama R."/>
            <person name="Furutani Y."/>
            <person name="Kawaguchi K."/>
            <person name="Nakanishi T."/>
        </authorList>
    </citation>
    <scope>NUCLEOTIDE SEQUENCE [LARGE SCALE GENOMIC DNA]</scope>
</reference>
<accession>A0A401GF53</accession>
<name>A0A401GF53_9APHY</name>
<keyword evidence="7 10" id="KW-1133">Transmembrane helix</keyword>
<feature type="transmembrane region" description="Helical" evidence="10">
    <location>
        <begin position="434"/>
        <end position="458"/>
    </location>
</feature>
<organism evidence="12 13">
    <name type="scientific">Sparassis crispa</name>
    <dbReference type="NCBI Taxonomy" id="139825"/>
    <lineage>
        <taxon>Eukaryota</taxon>
        <taxon>Fungi</taxon>
        <taxon>Dikarya</taxon>
        <taxon>Basidiomycota</taxon>
        <taxon>Agaricomycotina</taxon>
        <taxon>Agaricomycetes</taxon>
        <taxon>Polyporales</taxon>
        <taxon>Sparassidaceae</taxon>
        <taxon>Sparassis</taxon>
    </lineage>
</organism>
<evidence type="ECO:0000256" key="9">
    <source>
        <dbReference type="ARBA" id="ARBA00023136"/>
    </source>
</evidence>
<evidence type="ECO:0000256" key="11">
    <source>
        <dbReference type="SAM" id="MobiDB-lite"/>
    </source>
</evidence>
<gene>
    <name evidence="12" type="ORF">SCP_0304740</name>
</gene>
<feature type="transmembrane region" description="Helical" evidence="10">
    <location>
        <begin position="509"/>
        <end position="530"/>
    </location>
</feature>
<sequence>MAPSPSTHHSQSRTRAIRSFLVHHLNFYRVHILFFLFNSVSAMTVCGISTVDLSGLTAFQQVLLFIQMCLGSPVAVSWVMVYTRRSFFARKFRHMIGVDLARGIAAEVHAPVQVTLVPWWRRALNMLHPGGRRSYGPDFKGSDSLDRCSSPHVRPDMIRRMDDAPRLINPTGSISEGRTRPFAGADKPRSSHETADHFRADSPHGPPSSDVHSSRPVADDSRATRRGDGTLAWRMITNPAALSESVVSDVHSLHTISPISTTFATPPPSGMPHTHAVEFSSVPRPSRDAHAAGGNLPDHTPFSVGPDHIEILSHDGRSMRRPSSSLLRSTDAPPPYPSSRRALHRDFGGFPMPNVIFSRLLKRFFPKFERKLTRTMTIPRTRTIASQHGTVLAGVNAVPYITFEAVVGRNSAFKNLTREQMDELGGVEYRGLTALLWLVAGYHILLQLLAFVVIAPYMSIPRWSSDFRPPMLHREVSPVWFSLFQVVSSYTNTGMSLEDTSMVPFQTAYPMIVLMIILILAGNTAFPVFLRLMIWTITKVIPKHSRLNVTLHFLLDHPRRCFIYLFPSHQTWFLLTVLLVLNCTDWFFFLVLDIGNSAIKSIPVGVRVIIGLLQATAVRASGFGTVPLSVLAPAVKVLYVIMMYISVYPIAMSVRSTNVYEERSLGVFKEDDSIDETFNPSGNRVTVWGRYLASHMRKQLSFDMWWLALALFLVCIVERDNLINTNNLEWFTIFSILFELVSAYGTVGLSLGVPYANYSFSGAFRPLSKLILCAVMLRGRHRGLPVAIDRAVMLPSEFQESLDQDSPIRSHDTPNDSRDTFDRPEPQTDNLYLHETNSTRQRPHPFSRRHSDSSIHEMRLWNG</sequence>
<evidence type="ECO:0000256" key="4">
    <source>
        <dbReference type="ARBA" id="ARBA00022538"/>
    </source>
</evidence>
<dbReference type="InterPro" id="IPR004773">
    <property type="entry name" value="K/Na_transp_Trk1/HKT1"/>
</dbReference>
<feature type="region of interest" description="Disordered" evidence="11">
    <location>
        <begin position="281"/>
        <end position="342"/>
    </location>
</feature>
<dbReference type="OrthoDB" id="9999863at2759"/>
<feature type="transmembrane region" description="Helical" evidence="10">
    <location>
        <begin position="700"/>
        <end position="719"/>
    </location>
</feature>
<evidence type="ECO:0000256" key="10">
    <source>
        <dbReference type="PIRNR" id="PIRNR002450"/>
    </source>
</evidence>
<dbReference type="GeneID" id="38777672"/>
<dbReference type="PIRSF" id="PIRSF002450">
    <property type="entry name" value="K+_transpter_TRK"/>
    <property type="match status" value="1"/>
</dbReference>
<proteinExistence type="inferred from homology"/>
<dbReference type="Pfam" id="PF02386">
    <property type="entry name" value="TrkH"/>
    <property type="match status" value="1"/>
</dbReference>
<comment type="caution">
    <text evidence="12">The sequence shown here is derived from an EMBL/GenBank/DDBJ whole genome shotgun (WGS) entry which is preliminary data.</text>
</comment>
<evidence type="ECO:0000256" key="1">
    <source>
        <dbReference type="ARBA" id="ARBA00004141"/>
    </source>
</evidence>
<evidence type="ECO:0000256" key="6">
    <source>
        <dbReference type="ARBA" id="ARBA00022958"/>
    </source>
</evidence>
<dbReference type="GO" id="GO:1990573">
    <property type="term" value="P:potassium ion import across plasma membrane"/>
    <property type="evidence" value="ECO:0007669"/>
    <property type="project" value="TreeGrafter"/>
</dbReference>
<evidence type="ECO:0000313" key="12">
    <source>
        <dbReference type="EMBL" id="GBE80755.1"/>
    </source>
</evidence>
<dbReference type="GO" id="GO:0030007">
    <property type="term" value="P:intracellular potassium ion homeostasis"/>
    <property type="evidence" value="ECO:0007669"/>
    <property type="project" value="UniProtKB-UniRule"/>
</dbReference>
<feature type="transmembrane region" description="Helical" evidence="10">
    <location>
        <begin position="630"/>
        <end position="651"/>
    </location>
</feature>
<feature type="compositionally biased region" description="Basic and acidic residues" evidence="11">
    <location>
        <begin position="307"/>
        <end position="318"/>
    </location>
</feature>
<feature type="region of interest" description="Disordered" evidence="11">
    <location>
        <begin position="135"/>
        <end position="226"/>
    </location>
</feature>
<feature type="compositionally biased region" description="Basic and acidic residues" evidence="11">
    <location>
        <begin position="217"/>
        <end position="226"/>
    </location>
</feature>
<feature type="compositionally biased region" description="Basic and acidic residues" evidence="11">
    <location>
        <begin position="849"/>
        <end position="863"/>
    </location>
</feature>
<dbReference type="FunCoup" id="A0A401GF53">
    <property type="interactions" value="56"/>
</dbReference>
<dbReference type="Proteomes" id="UP000287166">
    <property type="component" value="Unassembled WGS sequence"/>
</dbReference>
<dbReference type="InterPro" id="IPR003445">
    <property type="entry name" value="Cat_transpt"/>
</dbReference>
<feature type="compositionally biased region" description="Polar residues" evidence="11">
    <location>
        <begin position="827"/>
        <end position="840"/>
    </location>
</feature>
<feature type="transmembrane region" description="Helical" evidence="10">
    <location>
        <begin position="572"/>
        <end position="592"/>
    </location>
</feature>
<dbReference type="InterPro" id="IPR015958">
    <property type="entry name" value="Trk1_fungi"/>
</dbReference>
<feature type="transmembrane region" description="Helical" evidence="10">
    <location>
        <begin position="27"/>
        <end position="50"/>
    </location>
</feature>
<evidence type="ECO:0000313" key="13">
    <source>
        <dbReference type="Proteomes" id="UP000287166"/>
    </source>
</evidence>
<feature type="compositionally biased region" description="Basic and acidic residues" evidence="11">
    <location>
        <begin position="806"/>
        <end position="826"/>
    </location>
</feature>